<keyword evidence="1" id="KW-0812">Transmembrane</keyword>
<dbReference type="InterPro" id="IPR031754">
    <property type="entry name" value="DUF4736"/>
</dbReference>
<dbReference type="Proteomes" id="UP001200034">
    <property type="component" value="Unassembled WGS sequence"/>
</dbReference>
<dbReference type="Pfam" id="PF15883">
    <property type="entry name" value="DUF4736"/>
    <property type="match status" value="1"/>
</dbReference>
<keyword evidence="1" id="KW-0472">Membrane</keyword>
<sequence>MNILGYLKQYVERRHRKLGLLFAFFALFTLLLEQSYVRDQQDLLYWLEQLTVVRRHPYKVIAVILLAIMFQFVLMVVQRRIEWLTCGIFAETIRKYRSRKFADFIMRRLLWHLELAMLRMPVDLKQNILVDPEVQKRFQLAKDKAYLAVDVFRRDAAALLLNRMPLTSEDSPFFILKEEEQALLNGGYSRIKLRVSSDVLKQLLYPQSKSLD</sequence>
<reference evidence="2" key="1">
    <citation type="journal article" date="2021" name="Mol. Ecol. Resour.">
        <title>Phylogenomic analyses of the genus Drosophila reveals genomic signals of climate adaptation.</title>
        <authorList>
            <person name="Li F."/>
            <person name="Rane R.V."/>
            <person name="Luria V."/>
            <person name="Xiong Z."/>
            <person name="Chen J."/>
            <person name="Li Z."/>
            <person name="Catullo R.A."/>
            <person name="Griffin P.C."/>
            <person name="Schiffer M."/>
            <person name="Pearce S."/>
            <person name="Lee S.F."/>
            <person name="McElroy K."/>
            <person name="Stocker A."/>
            <person name="Shirriffs J."/>
            <person name="Cockerell F."/>
            <person name="Coppin C."/>
            <person name="Sgro C.M."/>
            <person name="Karger A."/>
            <person name="Cain J.W."/>
            <person name="Weber J.A."/>
            <person name="Santpere G."/>
            <person name="Kirschner M.W."/>
            <person name="Hoffmann A.A."/>
            <person name="Oakeshott J.G."/>
            <person name="Zhang G."/>
        </authorList>
    </citation>
    <scope>NUCLEOTIDE SEQUENCE</scope>
    <source>
        <strain evidence="2">BGI-SZ-2011g</strain>
    </source>
</reference>
<feature type="transmembrane region" description="Helical" evidence="1">
    <location>
        <begin position="57"/>
        <end position="77"/>
    </location>
</feature>
<feature type="transmembrane region" description="Helical" evidence="1">
    <location>
        <begin position="18"/>
        <end position="37"/>
    </location>
</feature>
<proteinExistence type="predicted"/>
<evidence type="ECO:0000256" key="1">
    <source>
        <dbReference type="SAM" id="Phobius"/>
    </source>
</evidence>
<evidence type="ECO:0000313" key="2">
    <source>
        <dbReference type="EMBL" id="KAH8366040.1"/>
    </source>
</evidence>
<gene>
    <name evidence="2" type="ORF">KR093_008596</name>
</gene>
<comment type="caution">
    <text evidence="2">The sequence shown here is derived from an EMBL/GenBank/DDBJ whole genome shotgun (WGS) entry which is preliminary data.</text>
</comment>
<name>A0AAD4JWK4_9MUSC</name>
<evidence type="ECO:0000313" key="3">
    <source>
        <dbReference type="Proteomes" id="UP001200034"/>
    </source>
</evidence>
<keyword evidence="1" id="KW-1133">Transmembrane helix</keyword>
<dbReference type="AlphaFoldDB" id="A0AAD4JWK4"/>
<accession>A0AAD4JWK4</accession>
<protein>
    <submittedName>
        <fullName evidence="2">Uncharacterized protein</fullName>
    </submittedName>
</protein>
<dbReference type="EMBL" id="JAJJHW010002774">
    <property type="protein sequence ID" value="KAH8366040.1"/>
    <property type="molecule type" value="Genomic_DNA"/>
</dbReference>
<organism evidence="2 3">
    <name type="scientific">Drosophila rubida</name>
    <dbReference type="NCBI Taxonomy" id="30044"/>
    <lineage>
        <taxon>Eukaryota</taxon>
        <taxon>Metazoa</taxon>
        <taxon>Ecdysozoa</taxon>
        <taxon>Arthropoda</taxon>
        <taxon>Hexapoda</taxon>
        <taxon>Insecta</taxon>
        <taxon>Pterygota</taxon>
        <taxon>Neoptera</taxon>
        <taxon>Endopterygota</taxon>
        <taxon>Diptera</taxon>
        <taxon>Brachycera</taxon>
        <taxon>Muscomorpha</taxon>
        <taxon>Ephydroidea</taxon>
        <taxon>Drosophilidae</taxon>
        <taxon>Drosophila</taxon>
    </lineage>
</organism>
<keyword evidence="3" id="KW-1185">Reference proteome</keyword>